<keyword evidence="2" id="KW-0813">Transport</keyword>
<evidence type="ECO:0000259" key="5">
    <source>
        <dbReference type="PROSITE" id="PS50893"/>
    </source>
</evidence>
<evidence type="ECO:0000256" key="1">
    <source>
        <dbReference type="ARBA" id="ARBA00005417"/>
    </source>
</evidence>
<evidence type="ECO:0000313" key="6">
    <source>
        <dbReference type="EMBL" id="MFD2182369.1"/>
    </source>
</evidence>
<dbReference type="InterPro" id="IPR050683">
    <property type="entry name" value="Bact_Polysacc_Export_ATP-bd"/>
</dbReference>
<evidence type="ECO:0000256" key="3">
    <source>
        <dbReference type="ARBA" id="ARBA00022741"/>
    </source>
</evidence>
<dbReference type="InterPro" id="IPR027417">
    <property type="entry name" value="P-loop_NTPase"/>
</dbReference>
<name>A0ABW5AHK6_9BRAD</name>
<reference evidence="7" key="1">
    <citation type="journal article" date="2019" name="Int. J. Syst. Evol. Microbiol.">
        <title>The Global Catalogue of Microorganisms (GCM) 10K type strain sequencing project: providing services to taxonomists for standard genome sequencing and annotation.</title>
        <authorList>
            <consortium name="The Broad Institute Genomics Platform"/>
            <consortium name="The Broad Institute Genome Sequencing Center for Infectious Disease"/>
            <person name="Wu L."/>
            <person name="Ma J."/>
        </authorList>
    </citation>
    <scope>NUCLEOTIDE SEQUENCE [LARGE SCALE GENOMIC DNA]</scope>
    <source>
        <strain evidence="7">CGMCC 1.6774</strain>
    </source>
</reference>
<dbReference type="Gene3D" id="2.70.50.60">
    <property type="entry name" value="abc- transporter (atp binding component) like domain"/>
    <property type="match status" value="1"/>
</dbReference>
<feature type="domain" description="ABC transporter" evidence="5">
    <location>
        <begin position="40"/>
        <end position="259"/>
    </location>
</feature>
<dbReference type="GO" id="GO:0005524">
    <property type="term" value="F:ATP binding"/>
    <property type="evidence" value="ECO:0007669"/>
    <property type="project" value="UniProtKB-KW"/>
</dbReference>
<dbReference type="Proteomes" id="UP001597314">
    <property type="component" value="Unassembled WGS sequence"/>
</dbReference>
<dbReference type="SUPFAM" id="SSF52540">
    <property type="entry name" value="P-loop containing nucleoside triphosphate hydrolases"/>
    <property type="match status" value="1"/>
</dbReference>
<organism evidence="6 7">
    <name type="scientific">Rhodoplanes azumiensis</name>
    <dbReference type="NCBI Taxonomy" id="1897628"/>
    <lineage>
        <taxon>Bacteria</taxon>
        <taxon>Pseudomonadati</taxon>
        <taxon>Pseudomonadota</taxon>
        <taxon>Alphaproteobacteria</taxon>
        <taxon>Hyphomicrobiales</taxon>
        <taxon>Nitrobacteraceae</taxon>
        <taxon>Rhodoplanes</taxon>
    </lineage>
</organism>
<keyword evidence="7" id="KW-1185">Reference proteome</keyword>
<dbReference type="InterPro" id="IPR015860">
    <property type="entry name" value="ABC_transpr_TagH-like"/>
</dbReference>
<sequence length="441" mass="48229">MSSDDVAIRCEGLGKRYLVPKRHAGAGALRGLRDHWKEFVGFAGRNEEEDYFWALRDVGFEIKQGEVLGLVGRNGSGKSTLLKILSGVTSPTTGRAMLRGRVGSLLEVGTGFHPDMTGRENIFMAGALLGLRQAEIKAKLDEIIDFAGIDRFIDVPVKRYSSGMYVRLAFSVASLLRSDILILDEALSVGDAVFQQKCFKRLGELRGSECTVVIVSHDLNTISTLCNRMLIMDRGHIKGDGDPSSMTLEYQKILFGGRARVLSEPVDGSVSQGCAAGGVLYESDLATVIDFGIYDSFGNKIDQLQSGDEYCLAFRMRADRPLDGYTLGFAIRDRRSTVLFGITTTSQGMPAPSLRAGEIITCRAPVRMWLSAGIYFVTFGAADERTGQKIAFLDNGIQFEVRGPGKIFTESIVNLEAELQMSREERSLEGSSGIDGLLRRS</sequence>
<dbReference type="SMART" id="SM00382">
    <property type="entry name" value="AAA"/>
    <property type="match status" value="1"/>
</dbReference>
<dbReference type="Pfam" id="PF14524">
    <property type="entry name" value="Wzt_C"/>
    <property type="match status" value="1"/>
</dbReference>
<dbReference type="InterPro" id="IPR029439">
    <property type="entry name" value="Wzt_C"/>
</dbReference>
<protein>
    <submittedName>
        <fullName evidence="6">ABC transporter ATP-binding protein</fullName>
    </submittedName>
</protein>
<comment type="caution">
    <text evidence="6">The sequence shown here is derived from an EMBL/GenBank/DDBJ whole genome shotgun (WGS) entry which is preliminary data.</text>
</comment>
<dbReference type="Pfam" id="PF00005">
    <property type="entry name" value="ABC_tran"/>
    <property type="match status" value="1"/>
</dbReference>
<dbReference type="InterPro" id="IPR003439">
    <property type="entry name" value="ABC_transporter-like_ATP-bd"/>
</dbReference>
<gene>
    <name evidence="6" type="ORF">ACFSOX_09415</name>
</gene>
<keyword evidence="3" id="KW-0547">Nucleotide-binding</keyword>
<dbReference type="PROSITE" id="PS50893">
    <property type="entry name" value="ABC_TRANSPORTER_2"/>
    <property type="match status" value="1"/>
</dbReference>
<evidence type="ECO:0000256" key="2">
    <source>
        <dbReference type="ARBA" id="ARBA00022448"/>
    </source>
</evidence>
<dbReference type="PANTHER" id="PTHR46743">
    <property type="entry name" value="TEICHOIC ACIDS EXPORT ATP-BINDING PROTEIN TAGH"/>
    <property type="match status" value="1"/>
</dbReference>
<comment type="similarity">
    <text evidence="1">Belongs to the ABC transporter superfamily.</text>
</comment>
<dbReference type="Gene3D" id="3.40.50.300">
    <property type="entry name" value="P-loop containing nucleotide triphosphate hydrolases"/>
    <property type="match status" value="1"/>
</dbReference>
<dbReference type="CDD" id="cd10147">
    <property type="entry name" value="Wzt_C-like"/>
    <property type="match status" value="1"/>
</dbReference>
<dbReference type="InterPro" id="IPR003593">
    <property type="entry name" value="AAA+_ATPase"/>
</dbReference>
<evidence type="ECO:0000313" key="7">
    <source>
        <dbReference type="Proteomes" id="UP001597314"/>
    </source>
</evidence>
<dbReference type="EMBL" id="JBHUIW010000008">
    <property type="protein sequence ID" value="MFD2182369.1"/>
    <property type="molecule type" value="Genomic_DNA"/>
</dbReference>
<proteinExistence type="inferred from homology"/>
<evidence type="ECO:0000256" key="4">
    <source>
        <dbReference type="ARBA" id="ARBA00022840"/>
    </source>
</evidence>
<dbReference type="PANTHER" id="PTHR46743:SF2">
    <property type="entry name" value="TEICHOIC ACIDS EXPORT ATP-BINDING PROTEIN TAGH"/>
    <property type="match status" value="1"/>
</dbReference>
<dbReference type="CDD" id="cd03220">
    <property type="entry name" value="ABC_KpsT_Wzt"/>
    <property type="match status" value="1"/>
</dbReference>
<dbReference type="RefSeq" id="WP_378477547.1">
    <property type="nucleotide sequence ID" value="NZ_JBHUIW010000008.1"/>
</dbReference>
<accession>A0ABW5AHK6</accession>
<keyword evidence="4 6" id="KW-0067">ATP-binding</keyword>